<proteinExistence type="predicted"/>
<organism evidence="1 2">
    <name type="scientific">Ambispora leptoticha</name>
    <dbReference type="NCBI Taxonomy" id="144679"/>
    <lineage>
        <taxon>Eukaryota</taxon>
        <taxon>Fungi</taxon>
        <taxon>Fungi incertae sedis</taxon>
        <taxon>Mucoromycota</taxon>
        <taxon>Glomeromycotina</taxon>
        <taxon>Glomeromycetes</taxon>
        <taxon>Archaeosporales</taxon>
        <taxon>Ambisporaceae</taxon>
        <taxon>Ambispora</taxon>
    </lineage>
</organism>
<dbReference type="Proteomes" id="UP000789508">
    <property type="component" value="Unassembled WGS sequence"/>
</dbReference>
<evidence type="ECO:0000313" key="1">
    <source>
        <dbReference type="EMBL" id="CAG8592421.1"/>
    </source>
</evidence>
<keyword evidence="2" id="KW-1185">Reference proteome</keyword>
<reference evidence="1" key="1">
    <citation type="submission" date="2021-06" db="EMBL/GenBank/DDBJ databases">
        <authorList>
            <person name="Kallberg Y."/>
            <person name="Tangrot J."/>
            <person name="Rosling A."/>
        </authorList>
    </citation>
    <scope>NUCLEOTIDE SEQUENCE</scope>
    <source>
        <strain evidence="1">FL130A</strain>
    </source>
</reference>
<dbReference type="OrthoDB" id="2426083at2759"/>
<comment type="caution">
    <text evidence="1">The sequence shown here is derived from an EMBL/GenBank/DDBJ whole genome shotgun (WGS) entry which is preliminary data.</text>
</comment>
<evidence type="ECO:0000313" key="2">
    <source>
        <dbReference type="Proteomes" id="UP000789508"/>
    </source>
</evidence>
<name>A0A9N9C6G5_9GLOM</name>
<feature type="non-terminal residue" evidence="1">
    <location>
        <position position="1"/>
    </location>
</feature>
<dbReference type="EMBL" id="CAJVPS010003646">
    <property type="protein sequence ID" value="CAG8592421.1"/>
    <property type="molecule type" value="Genomic_DNA"/>
</dbReference>
<protein>
    <submittedName>
        <fullName evidence="1">859_t:CDS:1</fullName>
    </submittedName>
</protein>
<gene>
    <name evidence="1" type="ORF">ALEPTO_LOCUS7765</name>
</gene>
<accession>A0A9N9C6G5</accession>
<sequence>AAYADELSIGIGFPLDWSNLLEIFIQYEKASNTKINKAKSTLISLTNNVQRVELADQFGFKLLNENQNTFTILGYTVDLKGSPDKTLWSNITKKIKDKI</sequence>
<dbReference type="AlphaFoldDB" id="A0A9N9C6G5"/>